<organism evidence="2 3">
    <name type="scientific">Dorea formicigenerans</name>
    <dbReference type="NCBI Taxonomy" id="39486"/>
    <lineage>
        <taxon>Bacteria</taxon>
        <taxon>Bacillati</taxon>
        <taxon>Bacillota</taxon>
        <taxon>Clostridia</taxon>
        <taxon>Lachnospirales</taxon>
        <taxon>Lachnospiraceae</taxon>
        <taxon>Dorea</taxon>
    </lineage>
</organism>
<accession>A0A412EZF9</accession>
<name>A0A412EZF9_9FIRM</name>
<dbReference type="Proteomes" id="UP000283652">
    <property type="component" value="Unassembled WGS sequence"/>
</dbReference>
<evidence type="ECO:0000256" key="1">
    <source>
        <dbReference type="SAM" id="MobiDB-lite"/>
    </source>
</evidence>
<dbReference type="AlphaFoldDB" id="A0A412EZF9"/>
<sequence length="70" mass="8487">MAWKFKYEKAEQEKLYALTNQKTVEVAVAKKVPYEKCEKCDRTAYRKRGTIDQRDRQQEKSRRRSRGMEI</sequence>
<feature type="region of interest" description="Disordered" evidence="1">
    <location>
        <begin position="48"/>
        <end position="70"/>
    </location>
</feature>
<evidence type="ECO:0000313" key="2">
    <source>
        <dbReference type="EMBL" id="RGR58341.1"/>
    </source>
</evidence>
<evidence type="ECO:0000313" key="3">
    <source>
        <dbReference type="Proteomes" id="UP000283652"/>
    </source>
</evidence>
<dbReference type="EMBL" id="QRUK01000018">
    <property type="protein sequence ID" value="RGR58341.1"/>
    <property type="molecule type" value="Genomic_DNA"/>
</dbReference>
<comment type="caution">
    <text evidence="2">The sequence shown here is derived from an EMBL/GenBank/DDBJ whole genome shotgun (WGS) entry which is preliminary data.</text>
</comment>
<protein>
    <recommendedName>
        <fullName evidence="4">Conjugal transfer protein</fullName>
    </recommendedName>
</protein>
<reference evidence="2 3" key="1">
    <citation type="submission" date="2018-08" db="EMBL/GenBank/DDBJ databases">
        <title>A genome reference for cultivated species of the human gut microbiota.</title>
        <authorList>
            <person name="Zou Y."/>
            <person name="Xue W."/>
            <person name="Luo G."/>
        </authorList>
    </citation>
    <scope>NUCLEOTIDE SEQUENCE [LARGE SCALE GENOMIC DNA]</scope>
    <source>
        <strain evidence="2 3">AF25-11</strain>
    </source>
</reference>
<gene>
    <name evidence="2" type="ORF">DWY33_10285</name>
</gene>
<evidence type="ECO:0008006" key="4">
    <source>
        <dbReference type="Google" id="ProtNLM"/>
    </source>
</evidence>
<proteinExistence type="predicted"/>
<dbReference type="Pfam" id="PF19506">
    <property type="entry name" value="DUF6040"/>
    <property type="match status" value="1"/>
</dbReference>
<dbReference type="InterPro" id="IPR046103">
    <property type="entry name" value="DUF6040"/>
</dbReference>